<dbReference type="CDD" id="cd08026">
    <property type="entry name" value="DUF326"/>
    <property type="match status" value="1"/>
</dbReference>
<dbReference type="RefSeq" id="WP_058527292.1">
    <property type="nucleotide sequence ID" value="NZ_CAAAHY010000011.1"/>
</dbReference>
<protein>
    <recommendedName>
        <fullName evidence="3">Cysteine-rich protein yhjQ</fullName>
    </recommendedName>
</protein>
<reference evidence="1 2" key="1">
    <citation type="submission" date="2015-11" db="EMBL/GenBank/DDBJ databases">
        <title>Genomic analysis of 38 Legionella species identifies large and diverse effector repertoires.</title>
        <authorList>
            <person name="Burstein D."/>
            <person name="Amaro F."/>
            <person name="Zusman T."/>
            <person name="Lifshitz Z."/>
            <person name="Cohen O."/>
            <person name="Gilbert J.A."/>
            <person name="Pupko T."/>
            <person name="Shuman H.A."/>
            <person name="Segal G."/>
        </authorList>
    </citation>
    <scope>NUCLEOTIDE SEQUENCE [LARGE SCALE GENOMIC DNA]</scope>
    <source>
        <strain evidence="1 2">SE-32A-C8</strain>
    </source>
</reference>
<gene>
    <name evidence="1" type="ORF">Lery_2152</name>
</gene>
<dbReference type="PANTHER" id="PTHR37310">
    <property type="entry name" value="CYTOPLASMIC PROTEIN-RELATED"/>
    <property type="match status" value="1"/>
</dbReference>
<dbReference type="Gene3D" id="1.20.1270.360">
    <property type="match status" value="1"/>
</dbReference>
<organism evidence="1 2">
    <name type="scientific">Legionella erythra</name>
    <dbReference type="NCBI Taxonomy" id="448"/>
    <lineage>
        <taxon>Bacteria</taxon>
        <taxon>Pseudomonadati</taxon>
        <taxon>Pseudomonadota</taxon>
        <taxon>Gammaproteobacteria</taxon>
        <taxon>Legionellales</taxon>
        <taxon>Legionellaceae</taxon>
        <taxon>Legionella</taxon>
    </lineage>
</organism>
<accession>A0A0W0TJ38</accession>
<dbReference type="EMBL" id="LNYA01000033">
    <property type="protein sequence ID" value="KTC95593.1"/>
    <property type="molecule type" value="Genomic_DNA"/>
</dbReference>
<dbReference type="Proteomes" id="UP000054773">
    <property type="component" value="Unassembled WGS sequence"/>
</dbReference>
<dbReference type="Pfam" id="PF03860">
    <property type="entry name" value="Csp"/>
    <property type="match status" value="1"/>
</dbReference>
<name>A0A0W0TJ38_LEGER</name>
<comment type="caution">
    <text evidence="1">The sequence shown here is derived from an EMBL/GenBank/DDBJ whole genome shotgun (WGS) entry which is preliminary data.</text>
</comment>
<evidence type="ECO:0000313" key="2">
    <source>
        <dbReference type="Proteomes" id="UP000054773"/>
    </source>
</evidence>
<proteinExistence type="predicted"/>
<keyword evidence="2" id="KW-1185">Reference proteome</keyword>
<dbReference type="OrthoDB" id="5396211at2"/>
<dbReference type="AlphaFoldDB" id="A0A0W0TJ38"/>
<dbReference type="STRING" id="448.Lery_2152"/>
<dbReference type="PANTHER" id="PTHR37310:SF1">
    <property type="entry name" value="CYTOPLASMIC PROTEIN"/>
    <property type="match status" value="1"/>
</dbReference>
<dbReference type="InterPro" id="IPR044543">
    <property type="entry name" value="YHJQ-like"/>
</dbReference>
<dbReference type="PATRIC" id="fig|448.7.peg.2256"/>
<sequence length="109" mass="12217">MTHQQYDMCIKACQVCLLECEHCANVCLHEEDCNDLARCISLDRDCASICALAIEMMARNSPFAKEICALCAKICRACGDECSKHQHMEHCQRCAKACYQCAEACEKMA</sequence>
<dbReference type="InterPro" id="IPR005560">
    <property type="entry name" value="Csp_YhjQ"/>
</dbReference>
<evidence type="ECO:0008006" key="3">
    <source>
        <dbReference type="Google" id="ProtNLM"/>
    </source>
</evidence>
<evidence type="ECO:0000313" key="1">
    <source>
        <dbReference type="EMBL" id="KTC95593.1"/>
    </source>
</evidence>